<keyword evidence="8" id="KW-0805">Transcription regulation</keyword>
<dbReference type="PROSITE" id="PS50157">
    <property type="entry name" value="ZINC_FINGER_C2H2_2"/>
    <property type="match status" value="4"/>
</dbReference>
<evidence type="ECO:0000256" key="9">
    <source>
        <dbReference type="ARBA" id="ARBA00023125"/>
    </source>
</evidence>
<organism evidence="15 16">
    <name type="scientific">Chelonoidis abingdonii</name>
    <name type="common">Abingdon island giant tortoise</name>
    <name type="synonym">Testudo abingdonii</name>
    <dbReference type="NCBI Taxonomy" id="106734"/>
    <lineage>
        <taxon>Eukaryota</taxon>
        <taxon>Metazoa</taxon>
        <taxon>Chordata</taxon>
        <taxon>Craniata</taxon>
        <taxon>Vertebrata</taxon>
        <taxon>Euteleostomi</taxon>
        <taxon>Archelosauria</taxon>
        <taxon>Testudinata</taxon>
        <taxon>Testudines</taxon>
        <taxon>Cryptodira</taxon>
        <taxon>Durocryptodira</taxon>
        <taxon>Testudinoidea</taxon>
        <taxon>Testudinidae</taxon>
        <taxon>Chelonoidis</taxon>
    </lineage>
</organism>
<dbReference type="SUPFAM" id="SSF57667">
    <property type="entry name" value="beta-beta-alpha zinc fingers"/>
    <property type="match status" value="3"/>
</dbReference>
<dbReference type="InterPro" id="IPR013087">
    <property type="entry name" value="Znf_C2H2_type"/>
</dbReference>
<reference evidence="15" key="1">
    <citation type="submission" date="2025-08" db="UniProtKB">
        <authorList>
            <consortium name="Ensembl"/>
        </authorList>
    </citation>
    <scope>IDENTIFICATION</scope>
</reference>
<feature type="region of interest" description="Disordered" evidence="13">
    <location>
        <begin position="256"/>
        <end position="296"/>
    </location>
</feature>
<keyword evidence="10" id="KW-0804">Transcription</keyword>
<evidence type="ECO:0000313" key="15">
    <source>
        <dbReference type="Ensembl" id="ENSCABP00000002511.1"/>
    </source>
</evidence>
<dbReference type="FunFam" id="3.30.160.60:FF:000512">
    <property type="entry name" value="zinc finger protein 197 isoform X1"/>
    <property type="match status" value="1"/>
</dbReference>
<evidence type="ECO:0000256" key="11">
    <source>
        <dbReference type="ARBA" id="ARBA00023242"/>
    </source>
</evidence>
<keyword evidence="4" id="KW-0479">Metal-binding</keyword>
<reference evidence="15" key="2">
    <citation type="submission" date="2025-09" db="UniProtKB">
        <authorList>
            <consortium name="Ensembl"/>
        </authorList>
    </citation>
    <scope>IDENTIFICATION</scope>
</reference>
<feature type="domain" description="C2H2-type" evidence="14">
    <location>
        <begin position="86"/>
        <end position="113"/>
    </location>
</feature>
<dbReference type="PANTHER" id="PTHR23226:SF416">
    <property type="entry name" value="FI01424P"/>
    <property type="match status" value="1"/>
</dbReference>
<keyword evidence="6 12" id="KW-0863">Zinc-finger</keyword>
<feature type="compositionally biased region" description="Polar residues" evidence="13">
    <location>
        <begin position="65"/>
        <end position="78"/>
    </location>
</feature>
<evidence type="ECO:0000256" key="5">
    <source>
        <dbReference type="ARBA" id="ARBA00022737"/>
    </source>
</evidence>
<evidence type="ECO:0000256" key="1">
    <source>
        <dbReference type="ARBA" id="ARBA00003767"/>
    </source>
</evidence>
<evidence type="ECO:0000256" key="4">
    <source>
        <dbReference type="ARBA" id="ARBA00022723"/>
    </source>
</evidence>
<dbReference type="Gene3D" id="3.30.160.60">
    <property type="entry name" value="Classic Zinc Finger"/>
    <property type="match status" value="5"/>
</dbReference>
<sequence length="296" mass="32945">LCPTLFSWCPAKLLQAPESKMGHFKELHLPNVAIISHHEQDGSTITAGKPVSQQASRRAEDASQEGVNQQGDLSAQKESLQKAKPYSCTDCEKSFKMKVDLTKHLRTHTGERPFPWERPYQCSEIHTGEKPYKCSSCQKSFVDKSQLVAHHRIHTGDRPFKCGLCARGFRQKITLIKHQRVHTGEGARRHGGPHTGNASQLIVPESTPDGEKIFRCDTCGKEFKKKSILVTHQRIHTGEEPYHCAECGKRFRASARRLPSSSTTESTRGAIWMGRSQGGRSTNAPSAGKALAPRRT</sequence>
<evidence type="ECO:0000313" key="16">
    <source>
        <dbReference type="Proteomes" id="UP000694404"/>
    </source>
</evidence>
<dbReference type="Proteomes" id="UP000694404">
    <property type="component" value="Unplaced"/>
</dbReference>
<evidence type="ECO:0000256" key="13">
    <source>
        <dbReference type="SAM" id="MobiDB-lite"/>
    </source>
</evidence>
<keyword evidence="9" id="KW-0238">DNA-binding</keyword>
<feature type="domain" description="C2H2-type" evidence="14">
    <location>
        <begin position="214"/>
        <end position="241"/>
    </location>
</feature>
<feature type="compositionally biased region" description="Polar residues" evidence="13">
    <location>
        <begin position="42"/>
        <end position="56"/>
    </location>
</feature>
<dbReference type="PANTHER" id="PTHR23226">
    <property type="entry name" value="ZINC FINGER AND SCAN DOMAIN-CONTAINING"/>
    <property type="match status" value="1"/>
</dbReference>
<feature type="region of interest" description="Disordered" evidence="13">
    <location>
        <begin position="180"/>
        <end position="204"/>
    </location>
</feature>
<dbReference type="GO" id="GO:0005634">
    <property type="term" value="C:nucleus"/>
    <property type="evidence" value="ECO:0007669"/>
    <property type="project" value="UniProtKB-SubCell"/>
</dbReference>
<dbReference type="GeneTree" id="ENSGT01150000286939"/>
<dbReference type="GO" id="GO:0000978">
    <property type="term" value="F:RNA polymerase II cis-regulatory region sequence-specific DNA binding"/>
    <property type="evidence" value="ECO:0007669"/>
    <property type="project" value="TreeGrafter"/>
</dbReference>
<comment type="function">
    <text evidence="1">May be involved in transcriptional regulation.</text>
</comment>
<evidence type="ECO:0000256" key="7">
    <source>
        <dbReference type="ARBA" id="ARBA00022833"/>
    </source>
</evidence>
<dbReference type="InterPro" id="IPR036236">
    <property type="entry name" value="Znf_C2H2_sf"/>
</dbReference>
<keyword evidence="5" id="KW-0677">Repeat</keyword>
<keyword evidence="16" id="KW-1185">Reference proteome</keyword>
<evidence type="ECO:0000256" key="12">
    <source>
        <dbReference type="PROSITE-ProRule" id="PRU00042"/>
    </source>
</evidence>
<evidence type="ECO:0000256" key="10">
    <source>
        <dbReference type="ARBA" id="ARBA00023163"/>
    </source>
</evidence>
<keyword evidence="11" id="KW-0539">Nucleus</keyword>
<evidence type="ECO:0000256" key="2">
    <source>
        <dbReference type="ARBA" id="ARBA00004123"/>
    </source>
</evidence>
<dbReference type="GO" id="GO:0008270">
    <property type="term" value="F:zinc ion binding"/>
    <property type="evidence" value="ECO:0007669"/>
    <property type="project" value="UniProtKB-KW"/>
</dbReference>
<proteinExistence type="inferred from homology"/>
<dbReference type="FunFam" id="3.30.160.60:FF:001134">
    <property type="entry name" value="Zinc finger protein 70"/>
    <property type="match status" value="1"/>
</dbReference>
<feature type="region of interest" description="Disordered" evidence="13">
    <location>
        <begin position="41"/>
        <end position="78"/>
    </location>
</feature>
<evidence type="ECO:0000259" key="14">
    <source>
        <dbReference type="PROSITE" id="PS50157"/>
    </source>
</evidence>
<feature type="domain" description="C2H2-type" evidence="14">
    <location>
        <begin position="160"/>
        <end position="187"/>
    </location>
</feature>
<accession>A0A8C0G2G4</accession>
<dbReference type="GO" id="GO:0000981">
    <property type="term" value="F:DNA-binding transcription factor activity, RNA polymerase II-specific"/>
    <property type="evidence" value="ECO:0007669"/>
    <property type="project" value="TreeGrafter"/>
</dbReference>
<dbReference type="FunFam" id="3.30.160.60:FF:000358">
    <property type="entry name" value="zinc finger protein 24"/>
    <property type="match status" value="1"/>
</dbReference>
<dbReference type="AlphaFoldDB" id="A0A8C0G2G4"/>
<dbReference type="PROSITE" id="PS00028">
    <property type="entry name" value="ZINC_FINGER_C2H2_1"/>
    <property type="match status" value="4"/>
</dbReference>
<protein>
    <recommendedName>
        <fullName evidence="14">C2H2-type domain-containing protein</fullName>
    </recommendedName>
</protein>
<feature type="domain" description="C2H2-type" evidence="14">
    <location>
        <begin position="132"/>
        <end position="159"/>
    </location>
</feature>
<dbReference type="SMART" id="SM00355">
    <property type="entry name" value="ZnF_C2H2"/>
    <property type="match status" value="4"/>
</dbReference>
<keyword evidence="7" id="KW-0862">Zinc</keyword>
<evidence type="ECO:0000256" key="3">
    <source>
        <dbReference type="ARBA" id="ARBA00006991"/>
    </source>
</evidence>
<name>A0A8C0G2G4_CHEAB</name>
<dbReference type="FunFam" id="3.30.160.60:FF:000384">
    <property type="entry name" value="Zinc finger protein 550"/>
    <property type="match status" value="1"/>
</dbReference>
<dbReference type="Ensembl" id="ENSCABT00000002711.1">
    <property type="protein sequence ID" value="ENSCABP00000002511.1"/>
    <property type="gene ID" value="ENSCABG00000001954.1"/>
</dbReference>
<evidence type="ECO:0000256" key="8">
    <source>
        <dbReference type="ARBA" id="ARBA00023015"/>
    </source>
</evidence>
<comment type="subcellular location">
    <subcellularLocation>
        <location evidence="2">Nucleus</location>
    </subcellularLocation>
</comment>
<dbReference type="Pfam" id="PF00096">
    <property type="entry name" value="zf-C2H2"/>
    <property type="match status" value="4"/>
</dbReference>
<comment type="similarity">
    <text evidence="3">Belongs to the krueppel C2H2-type zinc-finger protein family.</text>
</comment>
<evidence type="ECO:0000256" key="6">
    <source>
        <dbReference type="ARBA" id="ARBA00022771"/>
    </source>
</evidence>